<dbReference type="AlphaFoldDB" id="A0A1F4ZBS5"/>
<evidence type="ECO:0000313" key="2">
    <source>
        <dbReference type="Proteomes" id="UP000177080"/>
    </source>
</evidence>
<proteinExistence type="predicted"/>
<protein>
    <submittedName>
        <fullName evidence="1">Uncharacterized protein</fullName>
    </submittedName>
</protein>
<name>A0A1F4ZBS5_9BACT</name>
<dbReference type="STRING" id="1797259.A2989_03250"/>
<comment type="caution">
    <text evidence="1">The sequence shown here is derived from an EMBL/GenBank/DDBJ whole genome shotgun (WGS) entry which is preliminary data.</text>
</comment>
<evidence type="ECO:0000313" key="1">
    <source>
        <dbReference type="EMBL" id="OGD03671.1"/>
    </source>
</evidence>
<accession>A0A1F4ZBS5</accession>
<organism evidence="1 2">
    <name type="scientific">Candidatus Amesbacteria bacterium RIFCSPLOWO2_01_FULL_48_25</name>
    <dbReference type="NCBI Taxonomy" id="1797259"/>
    <lineage>
        <taxon>Bacteria</taxon>
        <taxon>Candidatus Amesiibacteriota</taxon>
    </lineage>
</organism>
<reference evidence="1 2" key="1">
    <citation type="journal article" date="2016" name="Nat. Commun.">
        <title>Thousands of microbial genomes shed light on interconnected biogeochemical processes in an aquifer system.</title>
        <authorList>
            <person name="Anantharaman K."/>
            <person name="Brown C.T."/>
            <person name="Hug L.A."/>
            <person name="Sharon I."/>
            <person name="Castelle C.J."/>
            <person name="Probst A.J."/>
            <person name="Thomas B.C."/>
            <person name="Singh A."/>
            <person name="Wilkins M.J."/>
            <person name="Karaoz U."/>
            <person name="Brodie E.L."/>
            <person name="Williams K.H."/>
            <person name="Hubbard S.S."/>
            <person name="Banfield J.F."/>
        </authorList>
    </citation>
    <scope>NUCLEOTIDE SEQUENCE [LARGE SCALE GENOMIC DNA]</scope>
</reference>
<sequence>MPIESGAAKDNIFTLVSKYTRTKKYIDADPRDPMGKALANQFQDELEYAFKHPRVLSGIGIISYLILKSLAKKPR</sequence>
<dbReference type="EMBL" id="MEXN01000005">
    <property type="protein sequence ID" value="OGD03671.1"/>
    <property type="molecule type" value="Genomic_DNA"/>
</dbReference>
<dbReference type="Proteomes" id="UP000177080">
    <property type="component" value="Unassembled WGS sequence"/>
</dbReference>
<gene>
    <name evidence="1" type="ORF">A2989_03250</name>
</gene>